<accession>A0A2W2DX56</accession>
<evidence type="ECO:0000313" key="3">
    <source>
        <dbReference type="Proteomes" id="UP000249304"/>
    </source>
</evidence>
<dbReference type="EMBL" id="POUD01000258">
    <property type="protein sequence ID" value="PZG08829.1"/>
    <property type="molecule type" value="Genomic_DNA"/>
</dbReference>
<reference evidence="2 3" key="1">
    <citation type="submission" date="2018-01" db="EMBL/GenBank/DDBJ databases">
        <title>Draft genome sequence of Nonomuraea sp. KC333.</title>
        <authorList>
            <person name="Sahin N."/>
            <person name="Saygin H."/>
            <person name="Ay H."/>
        </authorList>
    </citation>
    <scope>NUCLEOTIDE SEQUENCE [LARGE SCALE GENOMIC DNA]</scope>
    <source>
        <strain evidence="2 3">KC333</strain>
    </source>
</reference>
<dbReference type="Gene3D" id="1.10.150.320">
    <property type="entry name" value="Photosystem II 12 kDa extrinsic protein"/>
    <property type="match status" value="1"/>
</dbReference>
<dbReference type="InterPro" id="IPR003583">
    <property type="entry name" value="Hlx-hairpin-Hlx_DNA-bd_motif"/>
</dbReference>
<evidence type="ECO:0000259" key="1">
    <source>
        <dbReference type="SMART" id="SM00278"/>
    </source>
</evidence>
<dbReference type="PANTHER" id="PTHR21180">
    <property type="entry name" value="ENDONUCLEASE/EXONUCLEASE/PHOSPHATASE FAMILY DOMAIN-CONTAINING PROTEIN 1"/>
    <property type="match status" value="1"/>
</dbReference>
<gene>
    <name evidence="2" type="ORF">C1J01_38455</name>
</gene>
<feature type="domain" description="Helix-hairpin-helix DNA-binding motif class 1" evidence="1">
    <location>
        <begin position="169"/>
        <end position="188"/>
    </location>
</feature>
<dbReference type="GO" id="GO:0015628">
    <property type="term" value="P:protein secretion by the type II secretion system"/>
    <property type="evidence" value="ECO:0007669"/>
    <property type="project" value="TreeGrafter"/>
</dbReference>
<dbReference type="Pfam" id="PF10531">
    <property type="entry name" value="SLBB"/>
    <property type="match status" value="1"/>
</dbReference>
<dbReference type="InterPro" id="IPR019554">
    <property type="entry name" value="Soluble_ligand-bd"/>
</dbReference>
<dbReference type="GO" id="GO:0006281">
    <property type="term" value="P:DNA repair"/>
    <property type="evidence" value="ECO:0007669"/>
    <property type="project" value="InterPro"/>
</dbReference>
<organism evidence="2 3">
    <name type="scientific">Nonomuraea aridisoli</name>
    <dbReference type="NCBI Taxonomy" id="2070368"/>
    <lineage>
        <taxon>Bacteria</taxon>
        <taxon>Bacillati</taxon>
        <taxon>Actinomycetota</taxon>
        <taxon>Actinomycetes</taxon>
        <taxon>Streptosporangiales</taxon>
        <taxon>Streptosporangiaceae</taxon>
        <taxon>Nonomuraea</taxon>
    </lineage>
</organism>
<dbReference type="InterPro" id="IPR010994">
    <property type="entry name" value="RuvA_2-like"/>
</dbReference>
<dbReference type="Gene3D" id="3.10.560.10">
    <property type="entry name" value="Outer membrane lipoprotein wza domain like"/>
    <property type="match status" value="1"/>
</dbReference>
<name>A0A2W2DX56_9ACTN</name>
<dbReference type="GO" id="GO:0015627">
    <property type="term" value="C:type II protein secretion system complex"/>
    <property type="evidence" value="ECO:0007669"/>
    <property type="project" value="TreeGrafter"/>
</dbReference>
<feature type="domain" description="Helix-hairpin-helix DNA-binding motif class 1" evidence="1">
    <location>
        <begin position="139"/>
        <end position="158"/>
    </location>
</feature>
<dbReference type="Proteomes" id="UP000249304">
    <property type="component" value="Unassembled WGS sequence"/>
</dbReference>
<evidence type="ECO:0000313" key="2">
    <source>
        <dbReference type="EMBL" id="PZG08829.1"/>
    </source>
</evidence>
<dbReference type="OrthoDB" id="9758724at2"/>
<keyword evidence="3" id="KW-1185">Reference proteome</keyword>
<proteinExistence type="predicted"/>
<dbReference type="GO" id="GO:0003677">
    <property type="term" value="F:DNA binding"/>
    <property type="evidence" value="ECO:0007669"/>
    <property type="project" value="InterPro"/>
</dbReference>
<comment type="caution">
    <text evidence="2">The sequence shown here is derived from an EMBL/GenBank/DDBJ whole genome shotgun (WGS) entry which is preliminary data.</text>
</comment>
<sequence>MDPGRPGLRVLLAIGLLAAAVAAFLVWQAQPRPQPLPPPTPIAPATPSPSPTAKVTVHVAGKIRKPGVYLLPSGARVTDAVAAAGGVSRGASIGGLNLARRLIDGEQIVVGAKQPAAIPGSPVVDPANAVLDLNSATPEQLEQLPGVGEVLAARIVEFRTSRGGFTTVDQLREVSGIGPKTFEEIKPKVRI</sequence>
<dbReference type="SMART" id="SM00278">
    <property type="entry name" value="HhH1"/>
    <property type="match status" value="2"/>
</dbReference>
<dbReference type="Pfam" id="PF12836">
    <property type="entry name" value="HHH_3"/>
    <property type="match status" value="1"/>
</dbReference>
<dbReference type="PANTHER" id="PTHR21180:SF32">
    <property type="entry name" value="ENDONUCLEASE_EXONUCLEASE_PHOSPHATASE FAMILY DOMAIN-CONTAINING PROTEIN 1"/>
    <property type="match status" value="1"/>
</dbReference>
<dbReference type="SUPFAM" id="SSF47781">
    <property type="entry name" value="RuvA domain 2-like"/>
    <property type="match status" value="1"/>
</dbReference>
<dbReference type="AlphaFoldDB" id="A0A2W2DX56"/>
<protein>
    <submittedName>
        <fullName evidence="2">Competence protein ComEA</fullName>
    </submittedName>
</protein>
<dbReference type="InterPro" id="IPR051675">
    <property type="entry name" value="Endo/Exo/Phosphatase_dom_1"/>
</dbReference>